<feature type="repeat" description="WD" evidence="12">
    <location>
        <begin position="159"/>
        <end position="191"/>
    </location>
</feature>
<dbReference type="GO" id="GO:0023052">
    <property type="term" value="P:signaling"/>
    <property type="evidence" value="ECO:0007669"/>
    <property type="project" value="UniProtKB-ARBA"/>
</dbReference>
<dbReference type="GO" id="GO:0000922">
    <property type="term" value="C:spindle pole"/>
    <property type="evidence" value="ECO:0007669"/>
    <property type="project" value="UniProtKB-SubCell"/>
</dbReference>
<keyword evidence="10 11" id="KW-0131">Cell cycle</keyword>
<dbReference type="FunFam" id="2.130.10.10:FF:000342">
    <property type="entry name" value="Nuclear distribution protein PAC1"/>
    <property type="match status" value="1"/>
</dbReference>
<evidence type="ECO:0000256" key="4">
    <source>
        <dbReference type="ARBA" id="ARBA00022618"/>
    </source>
</evidence>
<feature type="region of interest" description="Disordered" evidence="13">
    <location>
        <begin position="415"/>
        <end position="442"/>
    </location>
</feature>
<evidence type="ECO:0000256" key="12">
    <source>
        <dbReference type="PROSITE-ProRule" id="PRU00221"/>
    </source>
</evidence>
<proteinExistence type="inferred from homology"/>
<dbReference type="Gene3D" id="1.20.960.30">
    <property type="match status" value="1"/>
</dbReference>
<comment type="caution">
    <text evidence="15">The sequence shown here is derived from an EMBL/GenBank/DDBJ whole genome shotgun (WGS) entry which is preliminary data.</text>
</comment>
<dbReference type="PROSITE" id="PS50896">
    <property type="entry name" value="LISH"/>
    <property type="match status" value="1"/>
</dbReference>
<evidence type="ECO:0000259" key="14">
    <source>
        <dbReference type="Pfam" id="PF24951"/>
    </source>
</evidence>
<dbReference type="EMBL" id="CALTRL010001975">
    <property type="protein sequence ID" value="CAH7674334.1"/>
    <property type="molecule type" value="Genomic_DNA"/>
</dbReference>
<dbReference type="SUPFAM" id="SSF109925">
    <property type="entry name" value="Lissencephaly-1 protein (Lis-1, PAF-AH alpha) N-terminal domain"/>
    <property type="match status" value="1"/>
</dbReference>
<dbReference type="Pfam" id="PF24951">
    <property type="entry name" value="LisH_PAC1"/>
    <property type="match status" value="1"/>
</dbReference>
<dbReference type="FunFam" id="1.20.960.30:FF:000002">
    <property type="entry name" value="Platelet-activating factor acetylhydrolase ib"/>
    <property type="match status" value="1"/>
</dbReference>
<gene>
    <name evidence="11" type="primary">PAC1</name>
    <name evidence="11" type="synonym">LIS1</name>
    <name evidence="15" type="ORF">PPACK8108_LOCUS9245</name>
</gene>
<evidence type="ECO:0000256" key="13">
    <source>
        <dbReference type="SAM" id="MobiDB-lite"/>
    </source>
</evidence>
<dbReference type="SUPFAM" id="SSF50978">
    <property type="entry name" value="WD40 repeat-like"/>
    <property type="match status" value="1"/>
</dbReference>
<keyword evidence="5 11" id="KW-0493">Microtubule</keyword>
<feature type="repeat" description="WD" evidence="12">
    <location>
        <begin position="327"/>
        <end position="356"/>
    </location>
</feature>
<evidence type="ECO:0000313" key="16">
    <source>
        <dbReference type="Proteomes" id="UP001153365"/>
    </source>
</evidence>
<dbReference type="GO" id="GO:0070840">
    <property type="term" value="F:dynein complex binding"/>
    <property type="evidence" value="ECO:0007669"/>
    <property type="project" value="UniProtKB-UniRule"/>
</dbReference>
<protein>
    <recommendedName>
        <fullName evidence="11">Nuclear distribution protein PAC1</fullName>
    </recommendedName>
    <alternativeName>
        <fullName evidence="11">Lissencephaly-1 homolog</fullName>
        <shortName evidence="11">LIS-1</shortName>
    </alternativeName>
    <alternativeName>
        <fullName evidence="11">nudF homolog</fullName>
    </alternativeName>
</protein>
<sequence length="467" mass="51759">MVLNTSILSERQREELHKAILDFLSSSGFNSTYETFRNELPQSQQDFQPDPKSKWAGLLEKKWTSVIRLQKKIMDLERENGMLKEELASTSGSLVVSKNNQEEDWIPGRGGGSKHTLTGHRAPITALAFHPTFSSLASASEDSTIKIWDYETGDFEVTLKGHTKVVCDLDYDSKGSMIVSCSSDLTVKVWDCLNLYRCTKTLYDHDHSVSGCRFLNGDTHIVSASRDQTIKIWEVATSFCVKTLRGHTEWVRGVWPCSNGRLLVSASNDQTSRVWDVSTGESKLELRGHEHVVEVSIFSPEVSNPAIRELAGIPMPQSSVGNQNSRLSSNPSFIATGSRDKTIKIWDSGSGQCLKTLVGHDNWVRALVFHPNGKYLLSASDDKTIRVWDLRTGRCLKVVDGHDHFITSMTWARASAGGGQTNTTTTVGSDGDENGKVEGRRKEAGRRRIVTVLATGSVDQTVKIWAP</sequence>
<evidence type="ECO:0000256" key="10">
    <source>
        <dbReference type="ARBA" id="ARBA00023306"/>
    </source>
</evidence>
<evidence type="ECO:0000256" key="9">
    <source>
        <dbReference type="ARBA" id="ARBA00023212"/>
    </source>
</evidence>
<evidence type="ECO:0000256" key="11">
    <source>
        <dbReference type="HAMAP-Rule" id="MF_03141"/>
    </source>
</evidence>
<evidence type="ECO:0000256" key="8">
    <source>
        <dbReference type="ARBA" id="ARBA00023054"/>
    </source>
</evidence>
<dbReference type="GO" id="GO:0051012">
    <property type="term" value="P:microtubule sliding"/>
    <property type="evidence" value="ECO:0007669"/>
    <property type="project" value="UniProtKB-UniRule"/>
</dbReference>
<feature type="repeat" description="WD" evidence="12">
    <location>
        <begin position="244"/>
        <end position="285"/>
    </location>
</feature>
<dbReference type="PIRSF" id="PIRSF037647">
    <property type="entry name" value="Dynein_regulator_Lis1"/>
    <property type="match status" value="1"/>
</dbReference>
<comment type="subunit">
    <text evidence="11">Self-associates. Interacts with NDL1 and dynein.</text>
</comment>
<evidence type="ECO:0000256" key="1">
    <source>
        <dbReference type="ARBA" id="ARBA00022448"/>
    </source>
</evidence>
<dbReference type="PROSITE" id="PS00678">
    <property type="entry name" value="WD_REPEATS_1"/>
    <property type="match status" value="3"/>
</dbReference>
<feature type="repeat" description="WD" evidence="12">
    <location>
        <begin position="202"/>
        <end position="243"/>
    </location>
</feature>
<dbReference type="PRINTS" id="PR00320">
    <property type="entry name" value="GPROTEINBRPT"/>
</dbReference>
<feature type="repeat" description="WD" evidence="12">
    <location>
        <begin position="117"/>
        <end position="158"/>
    </location>
</feature>
<dbReference type="GO" id="GO:0007154">
    <property type="term" value="P:cell communication"/>
    <property type="evidence" value="ECO:0007669"/>
    <property type="project" value="UniProtKB-ARBA"/>
</dbReference>
<evidence type="ECO:0000256" key="5">
    <source>
        <dbReference type="ARBA" id="ARBA00022701"/>
    </source>
</evidence>
<comment type="similarity">
    <text evidence="11">Belongs to the WD repeat LIS1/nudF family.</text>
</comment>
<keyword evidence="16" id="KW-1185">Reference proteome</keyword>
<dbReference type="InterPro" id="IPR056795">
    <property type="entry name" value="PAC1-like_LisH-like_dom"/>
</dbReference>
<dbReference type="GO" id="GO:0005737">
    <property type="term" value="C:cytoplasm"/>
    <property type="evidence" value="ECO:0007669"/>
    <property type="project" value="UniProtKB-UniRule"/>
</dbReference>
<dbReference type="SMART" id="SM00667">
    <property type="entry name" value="LisH"/>
    <property type="match status" value="1"/>
</dbReference>
<keyword evidence="6" id="KW-0677">Repeat</keyword>
<dbReference type="InterPro" id="IPR019775">
    <property type="entry name" value="WD40_repeat_CS"/>
</dbReference>
<evidence type="ECO:0000256" key="7">
    <source>
        <dbReference type="ARBA" id="ARBA00022776"/>
    </source>
</evidence>
<dbReference type="HAMAP" id="MF_03141">
    <property type="entry name" value="lis1"/>
    <property type="match status" value="1"/>
</dbReference>
<dbReference type="PROSITE" id="PS50082">
    <property type="entry name" value="WD_REPEATS_2"/>
    <property type="match status" value="7"/>
</dbReference>
<dbReference type="AlphaFoldDB" id="A0AAV0AW52"/>
<keyword evidence="2 11" id="KW-0963">Cytoplasm</keyword>
<dbReference type="InterPro" id="IPR020472">
    <property type="entry name" value="WD40_PAC1"/>
</dbReference>
<dbReference type="PANTHER" id="PTHR19848:SF8">
    <property type="entry name" value="F-BOX AND WD REPEAT DOMAIN CONTAINING 7"/>
    <property type="match status" value="1"/>
</dbReference>
<feature type="domain" description="PAC1-like LisH-like dimerisation" evidence="14">
    <location>
        <begin position="10"/>
        <end position="42"/>
    </location>
</feature>
<keyword evidence="9 11" id="KW-0206">Cytoskeleton</keyword>
<dbReference type="GO" id="GO:0051301">
    <property type="term" value="P:cell division"/>
    <property type="evidence" value="ECO:0007669"/>
    <property type="project" value="UniProtKB-KW"/>
</dbReference>
<evidence type="ECO:0000313" key="15">
    <source>
        <dbReference type="EMBL" id="CAH7674334.1"/>
    </source>
</evidence>
<dbReference type="InterPro" id="IPR036322">
    <property type="entry name" value="WD40_repeat_dom_sf"/>
</dbReference>
<dbReference type="PROSITE" id="PS50294">
    <property type="entry name" value="WD_REPEATS_REGION"/>
    <property type="match status" value="5"/>
</dbReference>
<dbReference type="GO" id="GO:0000132">
    <property type="term" value="P:establishment of mitotic spindle orientation"/>
    <property type="evidence" value="ECO:0007669"/>
    <property type="project" value="UniProtKB-UniRule"/>
</dbReference>
<accession>A0AAV0AW52</accession>
<dbReference type="InterPro" id="IPR037190">
    <property type="entry name" value="LIS1_N"/>
</dbReference>
<keyword evidence="7 11" id="KW-0498">Mitosis</keyword>
<feature type="repeat" description="WD" evidence="12">
    <location>
        <begin position="357"/>
        <end position="398"/>
    </location>
</feature>
<dbReference type="InterPro" id="IPR017252">
    <property type="entry name" value="Dynein_regulator_LIS1"/>
</dbReference>
<keyword evidence="3 12" id="KW-0853">WD repeat</keyword>
<dbReference type="Pfam" id="PF00400">
    <property type="entry name" value="WD40"/>
    <property type="match status" value="6"/>
</dbReference>
<evidence type="ECO:0000256" key="3">
    <source>
        <dbReference type="ARBA" id="ARBA00022574"/>
    </source>
</evidence>
<dbReference type="Proteomes" id="UP001153365">
    <property type="component" value="Unassembled WGS sequence"/>
</dbReference>
<dbReference type="CDD" id="cd00200">
    <property type="entry name" value="WD40"/>
    <property type="match status" value="1"/>
</dbReference>
<name>A0AAV0AW52_PHAPC</name>
<keyword evidence="1 11" id="KW-0813">Transport</keyword>
<dbReference type="GO" id="GO:0005875">
    <property type="term" value="C:microtubule associated complex"/>
    <property type="evidence" value="ECO:0007669"/>
    <property type="project" value="UniProtKB-UniRule"/>
</dbReference>
<dbReference type="GO" id="GO:0005874">
    <property type="term" value="C:microtubule"/>
    <property type="evidence" value="ECO:0007669"/>
    <property type="project" value="UniProtKB-KW"/>
</dbReference>
<dbReference type="Gene3D" id="2.130.10.10">
    <property type="entry name" value="YVTN repeat-like/Quinoprotein amine dehydrogenase"/>
    <property type="match status" value="1"/>
</dbReference>
<evidence type="ECO:0000256" key="2">
    <source>
        <dbReference type="ARBA" id="ARBA00022490"/>
    </source>
</evidence>
<dbReference type="PANTHER" id="PTHR19848">
    <property type="entry name" value="WD40 REPEAT PROTEIN"/>
    <property type="match status" value="1"/>
</dbReference>
<keyword evidence="8 11" id="KW-0175">Coiled coil</keyword>
<comment type="subcellular location">
    <subcellularLocation>
        <location evidence="11">Cytoplasm</location>
        <location evidence="11">Cytoskeleton</location>
    </subcellularLocation>
    <subcellularLocation>
        <location evidence="11">Cytoplasm</location>
        <location evidence="11">Cytoskeleton</location>
        <location evidence="11">Spindle pole</location>
    </subcellularLocation>
    <text evidence="11">Localizes to the plus ends of microtubules at the hyphal tip and the mitotic spindle poles.</text>
</comment>
<evidence type="ECO:0000256" key="6">
    <source>
        <dbReference type="ARBA" id="ARBA00022737"/>
    </source>
</evidence>
<dbReference type="SMART" id="SM00320">
    <property type="entry name" value="WD40"/>
    <property type="match status" value="7"/>
</dbReference>
<dbReference type="InterPro" id="IPR001680">
    <property type="entry name" value="WD40_rpt"/>
</dbReference>
<comment type="domain">
    <text evidence="11">Dimerization mediated by the LisH domain may be required to activate dynein.</text>
</comment>
<organism evidence="15 16">
    <name type="scientific">Phakopsora pachyrhizi</name>
    <name type="common">Asian soybean rust disease fungus</name>
    <dbReference type="NCBI Taxonomy" id="170000"/>
    <lineage>
        <taxon>Eukaryota</taxon>
        <taxon>Fungi</taxon>
        <taxon>Dikarya</taxon>
        <taxon>Basidiomycota</taxon>
        <taxon>Pucciniomycotina</taxon>
        <taxon>Pucciniomycetes</taxon>
        <taxon>Pucciniales</taxon>
        <taxon>Phakopsoraceae</taxon>
        <taxon>Phakopsora</taxon>
    </lineage>
</organism>
<feature type="repeat" description="WD" evidence="12">
    <location>
        <begin position="453"/>
        <end position="467"/>
    </location>
</feature>
<reference evidence="15" key="1">
    <citation type="submission" date="2022-06" db="EMBL/GenBank/DDBJ databases">
        <authorList>
            <consortium name="SYNGENTA / RWTH Aachen University"/>
        </authorList>
    </citation>
    <scope>NUCLEOTIDE SEQUENCE</scope>
</reference>
<comment type="function">
    <text evidence="11">Positively regulates the activity of the minus-end directed microtubule motor protein dynein. May enhance dynein-mediated microtubule sliding by targeting dynein to the microtubule plus end. Required for nuclear migration during vegetative growth as well as development. Required for retrograde early endosome (EE) transport from the hyphal tip. Required for localization of dynein to the mitotic spindle poles. Recruits additional proteins to the dynein complex at SPBs.</text>
</comment>
<dbReference type="InterPro" id="IPR015943">
    <property type="entry name" value="WD40/YVTN_repeat-like_dom_sf"/>
</dbReference>
<dbReference type="InterPro" id="IPR006594">
    <property type="entry name" value="LisH"/>
</dbReference>
<keyword evidence="4 11" id="KW-0132">Cell division</keyword>
<feature type="compositionally biased region" description="Basic and acidic residues" evidence="13">
    <location>
        <begin position="433"/>
        <end position="442"/>
    </location>
</feature>